<dbReference type="InterPro" id="IPR029052">
    <property type="entry name" value="Metallo-depent_PP-like"/>
</dbReference>
<dbReference type="Gene3D" id="3.60.21.10">
    <property type="match status" value="1"/>
</dbReference>
<accession>A0A485KB31</accession>
<dbReference type="EMBL" id="VJMH01000644">
    <property type="protein sequence ID" value="KAF0715048.1"/>
    <property type="molecule type" value="Genomic_DNA"/>
</dbReference>
<dbReference type="Proteomes" id="UP000332933">
    <property type="component" value="Unassembled WGS sequence"/>
</dbReference>
<dbReference type="SUPFAM" id="SSF56300">
    <property type="entry name" value="Metallo-dependent phosphatases"/>
    <property type="match status" value="1"/>
</dbReference>
<evidence type="ECO:0000313" key="3">
    <source>
        <dbReference type="EMBL" id="VFT80754.1"/>
    </source>
</evidence>
<feature type="domain" description="Calcineurin-like phosphoesterase" evidence="1">
    <location>
        <begin position="5"/>
        <end position="236"/>
    </location>
</feature>
<organism evidence="3 4">
    <name type="scientific">Aphanomyces stellatus</name>
    <dbReference type="NCBI Taxonomy" id="120398"/>
    <lineage>
        <taxon>Eukaryota</taxon>
        <taxon>Sar</taxon>
        <taxon>Stramenopiles</taxon>
        <taxon>Oomycota</taxon>
        <taxon>Saprolegniomycetes</taxon>
        <taxon>Saprolegniales</taxon>
        <taxon>Verrucalvaceae</taxon>
        <taxon>Aphanomyces</taxon>
    </lineage>
</organism>
<dbReference type="AlphaFoldDB" id="A0A485KB31"/>
<reference evidence="3 4" key="1">
    <citation type="submission" date="2019-03" db="EMBL/GenBank/DDBJ databases">
        <authorList>
            <person name="Gaulin E."/>
            <person name="Dumas B."/>
        </authorList>
    </citation>
    <scope>NUCLEOTIDE SEQUENCE [LARGE SCALE GENOMIC DNA]</scope>
    <source>
        <strain evidence="3">CBS 568.67</strain>
    </source>
</reference>
<dbReference type="PANTHER" id="PTHR32440">
    <property type="entry name" value="PHOSPHATASE DCR2-RELATED-RELATED"/>
    <property type="match status" value="1"/>
</dbReference>
<dbReference type="OrthoDB" id="68482at2759"/>
<name>A0A485KB31_9STRA</name>
<evidence type="ECO:0000259" key="1">
    <source>
        <dbReference type="Pfam" id="PF00149"/>
    </source>
</evidence>
<dbReference type="PANTHER" id="PTHR32440:SF0">
    <property type="entry name" value="PHOSPHATASE DCR2-RELATED"/>
    <property type="match status" value="1"/>
</dbReference>
<proteinExistence type="predicted"/>
<gene>
    <name evidence="3" type="primary">Aste57867_3593</name>
    <name evidence="2" type="ORF">As57867_003582</name>
    <name evidence="3" type="ORF">ASTE57867_3593</name>
</gene>
<evidence type="ECO:0000313" key="4">
    <source>
        <dbReference type="Proteomes" id="UP000332933"/>
    </source>
</evidence>
<dbReference type="Pfam" id="PF00149">
    <property type="entry name" value="Metallophos"/>
    <property type="match status" value="1"/>
</dbReference>
<sequence length="314" mass="35103">MDVMMQKMIDDEKPDFVVFSGDQIETLARLQACLCVSSLTPSHARQAVDHYSRVVIKNKLPWAMIFGNHDEPYVPSAALSTSKVSLMAYIETLPYALAQYGPKDIGGVGNYHLNIQSPTGDDVLRTYYLDTGKRAQMTKGQLNYMKSLADQYRSQDVPALMFIHIPIPEYNEFVPGTGQGVKGEPVTSEGANHDLWNAMVESTYFAAVNLSEGGHLTNTTCVVGDVKATFCGHVHYNNYCFAKQDISLCFAGYSGYGWAYGSSDTKKKPRSARVIEWTRTGDSETINTWLYYHNQENARDKWNILTRNGTDAKK</sequence>
<protein>
    <submittedName>
        <fullName evidence="3">Aste57867_3593 protein</fullName>
    </submittedName>
</protein>
<dbReference type="InterPro" id="IPR004843">
    <property type="entry name" value="Calcineurin-like_PHP"/>
</dbReference>
<reference evidence="2" key="2">
    <citation type="submission" date="2019-06" db="EMBL/GenBank/DDBJ databases">
        <title>Genomics analysis of Aphanomyces spp. identifies a new class of oomycete effector associated with host adaptation.</title>
        <authorList>
            <person name="Gaulin E."/>
        </authorList>
    </citation>
    <scope>NUCLEOTIDE SEQUENCE</scope>
    <source>
        <strain evidence="2">CBS 578.67</strain>
    </source>
</reference>
<evidence type="ECO:0000313" key="2">
    <source>
        <dbReference type="EMBL" id="KAF0715048.1"/>
    </source>
</evidence>
<dbReference type="GO" id="GO:0005737">
    <property type="term" value="C:cytoplasm"/>
    <property type="evidence" value="ECO:0007669"/>
    <property type="project" value="TreeGrafter"/>
</dbReference>
<keyword evidence="4" id="KW-1185">Reference proteome</keyword>
<dbReference type="GO" id="GO:0016788">
    <property type="term" value="F:hydrolase activity, acting on ester bonds"/>
    <property type="evidence" value="ECO:0007669"/>
    <property type="project" value="TreeGrafter"/>
</dbReference>
<dbReference type="EMBL" id="CAADRA010000644">
    <property type="protein sequence ID" value="VFT80754.1"/>
    <property type="molecule type" value="Genomic_DNA"/>
</dbReference>